<dbReference type="Pfam" id="PF00756">
    <property type="entry name" value="Esterase"/>
    <property type="match status" value="1"/>
</dbReference>
<dbReference type="SUPFAM" id="SSF53474">
    <property type="entry name" value="alpha/beta-Hydrolases"/>
    <property type="match status" value="1"/>
</dbReference>
<dbReference type="OrthoDB" id="9767239at2"/>
<dbReference type="EMBL" id="AAMD01000061">
    <property type="protein sequence ID" value="EAU66227.1"/>
    <property type="molecule type" value="Genomic_DNA"/>
</dbReference>
<protein>
    <submittedName>
        <fullName evidence="10">Conserved uncharacterized protein</fullName>
    </submittedName>
    <submittedName>
        <fullName evidence="11">LpqC</fullName>
    </submittedName>
</protein>
<gene>
    <name evidence="10" type="ordered locus">STAUR_6882</name>
    <name evidence="11" type="ORF">STIAU_8289</name>
</gene>
<dbReference type="Proteomes" id="UP000032702">
    <property type="component" value="Unassembled WGS sequence"/>
</dbReference>
<dbReference type="STRING" id="378806.STAUR_6882"/>
<feature type="signal peptide" evidence="9">
    <location>
        <begin position="1"/>
        <end position="23"/>
    </location>
</feature>
<keyword evidence="7" id="KW-0624">Polysaccharide degradation</keyword>
<proteinExistence type="predicted"/>
<accession>Q090P1</accession>
<dbReference type="GO" id="GO:0030600">
    <property type="term" value="F:feruloyl esterase activity"/>
    <property type="evidence" value="ECO:0007669"/>
    <property type="project" value="InterPro"/>
</dbReference>
<keyword evidence="3" id="KW-0858">Xylan degradation</keyword>
<evidence type="ECO:0000313" key="12">
    <source>
        <dbReference type="Proteomes" id="UP000001351"/>
    </source>
</evidence>
<dbReference type="GO" id="GO:0005576">
    <property type="term" value="C:extracellular region"/>
    <property type="evidence" value="ECO:0007669"/>
    <property type="project" value="UniProtKB-SubCell"/>
</dbReference>
<dbReference type="HOGENOM" id="CLU_027551_4_1_7"/>
<keyword evidence="4 9" id="KW-0732">Signal</keyword>
<comment type="subcellular location">
    <subcellularLocation>
        <location evidence="1">Secreted</location>
    </subcellularLocation>
</comment>
<evidence type="ECO:0000256" key="1">
    <source>
        <dbReference type="ARBA" id="ARBA00004613"/>
    </source>
</evidence>
<evidence type="ECO:0000313" key="11">
    <source>
        <dbReference type="EMBL" id="EAU66227.1"/>
    </source>
</evidence>
<name>Q090P1_STIAD</name>
<dbReference type="InterPro" id="IPR043595">
    <property type="entry name" value="FaeB/C/D"/>
</dbReference>
<keyword evidence="6" id="KW-0119">Carbohydrate metabolism</keyword>
<evidence type="ECO:0000256" key="7">
    <source>
        <dbReference type="ARBA" id="ARBA00023326"/>
    </source>
</evidence>
<organism evidence="11 13">
    <name type="scientific">Stigmatella aurantiaca (strain DW4/3-1)</name>
    <dbReference type="NCBI Taxonomy" id="378806"/>
    <lineage>
        <taxon>Bacteria</taxon>
        <taxon>Pseudomonadati</taxon>
        <taxon>Myxococcota</taxon>
        <taxon>Myxococcia</taxon>
        <taxon>Myxococcales</taxon>
        <taxon>Cystobacterineae</taxon>
        <taxon>Archangiaceae</taxon>
        <taxon>Stigmatella</taxon>
    </lineage>
</organism>
<feature type="region of interest" description="Disordered" evidence="8">
    <location>
        <begin position="24"/>
        <end position="44"/>
    </location>
</feature>
<evidence type="ECO:0000313" key="13">
    <source>
        <dbReference type="Proteomes" id="UP000032702"/>
    </source>
</evidence>
<reference evidence="11 13" key="1">
    <citation type="submission" date="2006-04" db="EMBL/GenBank/DDBJ databases">
        <authorList>
            <person name="Nierman W.C."/>
        </authorList>
    </citation>
    <scope>NUCLEOTIDE SEQUENCE [LARGE SCALE GENOMIC DNA]</scope>
    <source>
        <strain evidence="11 13">DW4/3-1</strain>
    </source>
</reference>
<dbReference type="RefSeq" id="WP_002614249.1">
    <property type="nucleotide sequence ID" value="NC_014623.1"/>
</dbReference>
<evidence type="ECO:0000256" key="8">
    <source>
        <dbReference type="SAM" id="MobiDB-lite"/>
    </source>
</evidence>
<evidence type="ECO:0000256" key="3">
    <source>
        <dbReference type="ARBA" id="ARBA00022651"/>
    </source>
</evidence>
<dbReference type="AlphaFoldDB" id="Q090P1"/>
<evidence type="ECO:0000256" key="6">
    <source>
        <dbReference type="ARBA" id="ARBA00023277"/>
    </source>
</evidence>
<feature type="chain" id="PRO_5010840189" evidence="9">
    <location>
        <begin position="24"/>
        <end position="339"/>
    </location>
</feature>
<dbReference type="eggNOG" id="COG3509">
    <property type="taxonomic scope" value="Bacteria"/>
</dbReference>
<dbReference type="Gene3D" id="3.40.50.1820">
    <property type="entry name" value="alpha/beta hydrolase"/>
    <property type="match status" value="1"/>
</dbReference>
<evidence type="ECO:0000313" key="10">
    <source>
        <dbReference type="EMBL" id="ADO74638.1"/>
    </source>
</evidence>
<keyword evidence="2" id="KW-0964">Secreted</keyword>
<dbReference type="InterPro" id="IPR029058">
    <property type="entry name" value="AB_hydrolase_fold"/>
</dbReference>
<keyword evidence="12" id="KW-1185">Reference proteome</keyword>
<dbReference type="PANTHER" id="PTHR38050">
    <property type="match status" value="1"/>
</dbReference>
<evidence type="ECO:0000256" key="5">
    <source>
        <dbReference type="ARBA" id="ARBA00022801"/>
    </source>
</evidence>
<evidence type="ECO:0000256" key="2">
    <source>
        <dbReference type="ARBA" id="ARBA00022525"/>
    </source>
</evidence>
<evidence type="ECO:0000256" key="4">
    <source>
        <dbReference type="ARBA" id="ARBA00022729"/>
    </source>
</evidence>
<dbReference type="EMBL" id="CP002271">
    <property type="protein sequence ID" value="ADO74638.1"/>
    <property type="molecule type" value="Genomic_DNA"/>
</dbReference>
<reference evidence="10 12" key="2">
    <citation type="journal article" date="2011" name="Mol. Biol. Evol.">
        <title>Comparative genomic analysis of fruiting body formation in Myxococcales.</title>
        <authorList>
            <person name="Huntley S."/>
            <person name="Hamann N."/>
            <person name="Wegener-Feldbrugge S."/>
            <person name="Treuner-Lange A."/>
            <person name="Kube M."/>
            <person name="Reinhardt R."/>
            <person name="Klages S."/>
            <person name="Muller R."/>
            <person name="Ronning C.M."/>
            <person name="Nierman W.C."/>
            <person name="Sogaard-Andersen L."/>
        </authorList>
    </citation>
    <scope>NUCLEOTIDE SEQUENCE [LARGE SCALE GENOMIC DNA]</scope>
    <source>
        <strain evidence="10 12">DW4/3-1</strain>
    </source>
</reference>
<dbReference type="Proteomes" id="UP000001351">
    <property type="component" value="Chromosome"/>
</dbReference>
<dbReference type="KEGG" id="sur:STAUR_6882"/>
<evidence type="ECO:0000256" key="9">
    <source>
        <dbReference type="SAM" id="SignalP"/>
    </source>
</evidence>
<dbReference type="GO" id="GO:0045493">
    <property type="term" value="P:xylan catabolic process"/>
    <property type="evidence" value="ECO:0007669"/>
    <property type="project" value="UniProtKB-KW"/>
</dbReference>
<keyword evidence="5" id="KW-0378">Hydrolase</keyword>
<dbReference type="PANTHER" id="PTHR38050:SF2">
    <property type="entry name" value="FERULOYL ESTERASE C-RELATED"/>
    <property type="match status" value="1"/>
</dbReference>
<feature type="compositionally biased region" description="Low complexity" evidence="8">
    <location>
        <begin position="24"/>
        <end position="41"/>
    </location>
</feature>
<dbReference type="InterPro" id="IPR000801">
    <property type="entry name" value="Esterase-like"/>
</dbReference>
<sequence length="339" mass="36080">MTPPALLGFLGAVWLLASAPACSSDSSDAPPGGAPDGGFPPIVDRTSCTGLTVRPGDSEWTLEHEGRSRVYTLHVPPGYDAAKPTPTVIAFHGFGSTELEQEGLSRMSEVADEEGFLAIYPRGLNNPEVERTPDGGFADSRSWNAGGCCGSAQLARVDDVAFVEALFADLDTKVCVDTRRTYATGLSNGAFFSYRLACERAERFAAIAPVAGMENVPECEPHRPVPVMHFHGTADTTISYHGGTIPFGRAYPSAPATVALWAERNGCSGPQTQTYRRGDSTCVTHTGCQPEGATATLCTVEGGGHTWPGGLVPPDLGYTTQDLDATREMWRFFKAHPRP</sequence>